<dbReference type="Proteomes" id="UP000595095">
    <property type="component" value="Chromosome"/>
</dbReference>
<evidence type="ECO:0000313" key="2">
    <source>
        <dbReference type="Proteomes" id="UP000595095"/>
    </source>
</evidence>
<gene>
    <name evidence="1" type="ORF">IT774_05090</name>
</gene>
<evidence type="ECO:0000313" key="1">
    <source>
        <dbReference type="EMBL" id="QPG06549.1"/>
    </source>
</evidence>
<dbReference type="RefSeq" id="WP_195811625.1">
    <property type="nucleotide sequence ID" value="NZ_CP064795.1"/>
</dbReference>
<reference evidence="1 2" key="1">
    <citation type="submission" date="2020-11" db="EMBL/GenBank/DDBJ databases">
        <title>Complete genome sequence for Salinimonas sp. strain G2-b.</title>
        <authorList>
            <person name="Park S.-J."/>
        </authorList>
    </citation>
    <scope>NUCLEOTIDE SEQUENCE [LARGE SCALE GENOMIC DNA]</scope>
    <source>
        <strain evidence="1 2">G2-b</strain>
    </source>
</reference>
<proteinExistence type="predicted"/>
<dbReference type="EMBL" id="CP064795">
    <property type="protein sequence ID" value="QPG06549.1"/>
    <property type="molecule type" value="Genomic_DNA"/>
</dbReference>
<dbReference type="KEGG" id="smaa:IT774_05090"/>
<protein>
    <submittedName>
        <fullName evidence="1">Uncharacterized protein</fullName>
    </submittedName>
</protein>
<sequence length="151" mass="17817">MWIFTSKGMVSCVRHNKKPSTILVRARQKDHILEFIGVNNEHAYFFLDRCDYNHRAEIHEIEFKRLVLLQIDRIQYPDFKGSIPKDPSFNGYRLACGEVWQTMNDFKFGYYEPSARIYSEDYPPAKIDNQLPPVSQNFTDWYADEIGVENA</sequence>
<accession>A0A7S9DZ08</accession>
<dbReference type="AlphaFoldDB" id="A0A7S9DZ08"/>
<name>A0A7S9DZ08_9ALTE</name>
<organism evidence="1 2">
    <name type="scientific">Salinimonas marina</name>
    <dbReference type="NCBI Taxonomy" id="2785918"/>
    <lineage>
        <taxon>Bacteria</taxon>
        <taxon>Pseudomonadati</taxon>
        <taxon>Pseudomonadota</taxon>
        <taxon>Gammaproteobacteria</taxon>
        <taxon>Alteromonadales</taxon>
        <taxon>Alteromonadaceae</taxon>
        <taxon>Alteromonas/Salinimonas group</taxon>
        <taxon>Salinimonas</taxon>
    </lineage>
</organism>
<keyword evidence="2" id="KW-1185">Reference proteome</keyword>